<accession>A0A6H9SWC8</accession>
<sequence length="95" mass="9612">MSDQDVKTYAAQVKRAPAAASNAVTAKPVRHTVRATPNVTAAAHVGARPESKAPSAPSKAKAPKAQPAAGAAAKVHVAAKRTATQVARVSTTVQH</sequence>
<dbReference type="Proteomes" id="UP000430232">
    <property type="component" value="Unassembled WGS sequence"/>
</dbReference>
<keyword evidence="3" id="KW-1185">Reference proteome</keyword>
<feature type="compositionally biased region" description="Low complexity" evidence="1">
    <location>
        <begin position="52"/>
        <end position="76"/>
    </location>
</feature>
<name>A0A6H9SWC8_9BURK</name>
<reference evidence="2 3" key="1">
    <citation type="submission" date="2019-09" db="EMBL/GenBank/DDBJ databases">
        <title>Draft genome sequences of 48 bacterial type strains from the CCUG.</title>
        <authorList>
            <person name="Tunovic T."/>
            <person name="Pineiro-Iglesias B."/>
            <person name="Unosson C."/>
            <person name="Inganas E."/>
            <person name="Ohlen M."/>
            <person name="Cardew S."/>
            <person name="Jensie-Markopoulos S."/>
            <person name="Salva-Serra F."/>
            <person name="Jaen-Luchoro D."/>
            <person name="Karlsson R."/>
            <person name="Svensson-Stadler L."/>
            <person name="Chun J."/>
            <person name="Moore E."/>
        </authorList>
    </citation>
    <scope>NUCLEOTIDE SEQUENCE [LARGE SCALE GENOMIC DNA]</scope>
    <source>
        <strain evidence="2 3">CCUG 54555</strain>
    </source>
</reference>
<evidence type="ECO:0000313" key="3">
    <source>
        <dbReference type="Proteomes" id="UP000430232"/>
    </source>
</evidence>
<evidence type="ECO:0000256" key="1">
    <source>
        <dbReference type="SAM" id="MobiDB-lite"/>
    </source>
</evidence>
<proteinExistence type="predicted"/>
<feature type="region of interest" description="Disordered" evidence="1">
    <location>
        <begin position="38"/>
        <end position="76"/>
    </location>
</feature>
<gene>
    <name evidence="2" type="ORF">F7R21_21670</name>
</gene>
<organism evidence="2 3">
    <name type="scientific">Burkholderia latens</name>
    <dbReference type="NCBI Taxonomy" id="488446"/>
    <lineage>
        <taxon>Bacteria</taxon>
        <taxon>Pseudomonadati</taxon>
        <taxon>Pseudomonadota</taxon>
        <taxon>Betaproteobacteria</taxon>
        <taxon>Burkholderiales</taxon>
        <taxon>Burkholderiaceae</taxon>
        <taxon>Burkholderia</taxon>
        <taxon>Burkholderia cepacia complex</taxon>
    </lineage>
</organism>
<dbReference type="EMBL" id="VZOJ01000066">
    <property type="protein sequence ID" value="KAB0637234.1"/>
    <property type="molecule type" value="Genomic_DNA"/>
</dbReference>
<dbReference type="GeneID" id="99788550"/>
<protein>
    <submittedName>
        <fullName evidence="2">Transcriptional regulator</fullName>
    </submittedName>
</protein>
<comment type="caution">
    <text evidence="2">The sequence shown here is derived from an EMBL/GenBank/DDBJ whole genome shotgun (WGS) entry which is preliminary data.</text>
</comment>
<dbReference type="RefSeq" id="WP_174904715.1">
    <property type="nucleotide sequence ID" value="NZ_CABVPL010000006.1"/>
</dbReference>
<evidence type="ECO:0000313" key="2">
    <source>
        <dbReference type="EMBL" id="KAB0637234.1"/>
    </source>
</evidence>
<dbReference type="AlphaFoldDB" id="A0A6H9SWC8"/>